<keyword evidence="2" id="KW-1185">Reference proteome</keyword>
<dbReference type="RefSeq" id="WP_101622263.1">
    <property type="nucleotide sequence ID" value="NZ_NMWT01000013.1"/>
</dbReference>
<accession>A0A2N5J3J2</accession>
<protein>
    <submittedName>
        <fullName evidence="1">AAA ATPase</fullName>
    </submittedName>
</protein>
<organism evidence="1 2">
    <name type="scientific">Bifidobacterium parmae</name>
    <dbReference type="NCBI Taxonomy" id="361854"/>
    <lineage>
        <taxon>Bacteria</taxon>
        <taxon>Bacillati</taxon>
        <taxon>Actinomycetota</taxon>
        <taxon>Actinomycetes</taxon>
        <taxon>Bifidobacteriales</taxon>
        <taxon>Bifidobacteriaceae</taxon>
        <taxon>Bifidobacterium</taxon>
    </lineage>
</organism>
<dbReference type="SUPFAM" id="SSF52540">
    <property type="entry name" value="P-loop containing nucleoside triphosphate hydrolases"/>
    <property type="match status" value="1"/>
</dbReference>
<dbReference type="InterPro" id="IPR027417">
    <property type="entry name" value="P-loop_NTPase"/>
</dbReference>
<reference evidence="1 2" key="1">
    <citation type="submission" date="2017-07" db="EMBL/GenBank/DDBJ databases">
        <title>Bifidobacterium novel species.</title>
        <authorList>
            <person name="Lugli G.A."/>
            <person name="Milani C."/>
            <person name="Duranti S."/>
            <person name="Mangifesta M."/>
        </authorList>
    </citation>
    <scope>NUCLEOTIDE SEQUENCE [LARGE SCALE GENOMIC DNA]</scope>
    <source>
        <strain evidence="1 2">77</strain>
    </source>
</reference>
<dbReference type="AlphaFoldDB" id="A0A2N5J3J2"/>
<evidence type="ECO:0000313" key="1">
    <source>
        <dbReference type="EMBL" id="PLS28758.1"/>
    </source>
</evidence>
<sequence>MKTNPFKPTAGKTPPVLVGRQSVLDDFKFALMDGVGAPGRLRYVTGPRGVGKTVMLNALGDYAKSLGWVVVDQTAEPGFTAGIIQALRDGGGNKTMEAITLPSASVTTPIPGVEASVQLGAVELRRREKAYNLRQAIGGKLDTMDESNQGVLVTLDEVQKTSIEEIRSLAIGIQHLIREDRNVAFVFAGLPSMVEEVINDKVITFLRRAEKDHLGSVDLQEIWMSFERTIAQYGKNADYQVLNELALATNGYPFMIQLVGYWAWRYSDVNGHDDVITAEDAEQGIRRAKLKLGDMVHAPAFDGLSAMAKDYLLAMSQDDGPSSTSEIAARIERSPQYASVYRAQLIEEDIIESTGYGYVDFKIPYLRDYLKEHAAHHQMKMTLQKMMEEGNPMGADGNDM</sequence>
<dbReference type="PANTHER" id="PTHR34301:SF8">
    <property type="entry name" value="ATPASE DOMAIN-CONTAINING PROTEIN"/>
    <property type="match status" value="1"/>
</dbReference>
<comment type="caution">
    <text evidence="1">The sequence shown here is derived from an EMBL/GenBank/DDBJ whole genome shotgun (WGS) entry which is preliminary data.</text>
</comment>
<dbReference type="EMBL" id="NMWT01000013">
    <property type="protein sequence ID" value="PLS28758.1"/>
    <property type="molecule type" value="Genomic_DNA"/>
</dbReference>
<name>A0A2N5J3J2_9BIFI</name>
<proteinExistence type="predicted"/>
<dbReference type="PANTHER" id="PTHR34301">
    <property type="entry name" value="DNA-BINDING PROTEIN-RELATED"/>
    <property type="match status" value="1"/>
</dbReference>
<dbReference type="Proteomes" id="UP000235034">
    <property type="component" value="Unassembled WGS sequence"/>
</dbReference>
<gene>
    <name evidence="1" type="ORF">Uis4E_1122</name>
</gene>
<dbReference type="Gene3D" id="3.40.50.300">
    <property type="entry name" value="P-loop containing nucleotide triphosphate hydrolases"/>
    <property type="match status" value="1"/>
</dbReference>
<dbReference type="OrthoDB" id="2020141at2"/>
<evidence type="ECO:0000313" key="2">
    <source>
        <dbReference type="Proteomes" id="UP000235034"/>
    </source>
</evidence>